<evidence type="ECO:0000256" key="3">
    <source>
        <dbReference type="ARBA" id="ARBA00022692"/>
    </source>
</evidence>
<keyword evidence="3 6" id="KW-0812">Transmembrane</keyword>
<keyword evidence="9" id="KW-1185">Reference proteome</keyword>
<evidence type="ECO:0000256" key="2">
    <source>
        <dbReference type="ARBA" id="ARBA00009399"/>
    </source>
</evidence>
<keyword evidence="4 6" id="KW-1133">Transmembrane helix</keyword>
<sequence>MAMRQFAVYIGVGVACALIDIGLMQLLSRLGAHYMVATTAGFVAGLAVNFLLHAHVTFRAGYSHRALARYLVLVLANYALTLLVVSLFHAWLDMPLAGKIVSLPFVAINGYLLGKHWVYR</sequence>
<organism evidence="8 9">
    <name type="scientific">Comamonas antarctica</name>
    <dbReference type="NCBI Taxonomy" id="2743470"/>
    <lineage>
        <taxon>Bacteria</taxon>
        <taxon>Pseudomonadati</taxon>
        <taxon>Pseudomonadota</taxon>
        <taxon>Betaproteobacteria</taxon>
        <taxon>Burkholderiales</taxon>
        <taxon>Comamonadaceae</taxon>
        <taxon>Comamonas</taxon>
    </lineage>
</organism>
<dbReference type="PANTHER" id="PTHR38459:SF1">
    <property type="entry name" value="PROPHAGE BACTOPRENOL-LINKED GLUCOSE TRANSLOCASE HOMOLOG"/>
    <property type="match status" value="1"/>
</dbReference>
<dbReference type="EMBL" id="CP054840">
    <property type="protein sequence ID" value="QKV51752.1"/>
    <property type="molecule type" value="Genomic_DNA"/>
</dbReference>
<evidence type="ECO:0000256" key="1">
    <source>
        <dbReference type="ARBA" id="ARBA00004141"/>
    </source>
</evidence>
<protein>
    <submittedName>
        <fullName evidence="8">GtrA family protein</fullName>
    </submittedName>
</protein>
<name>A0A6N1X193_9BURK</name>
<dbReference type="PROSITE" id="PS51257">
    <property type="entry name" value="PROKAR_LIPOPROTEIN"/>
    <property type="match status" value="1"/>
</dbReference>
<comment type="similarity">
    <text evidence="2">Belongs to the GtrA family.</text>
</comment>
<evidence type="ECO:0000313" key="8">
    <source>
        <dbReference type="EMBL" id="QKV51752.1"/>
    </source>
</evidence>
<feature type="domain" description="GtrA/DPMS transmembrane" evidence="7">
    <location>
        <begin position="9"/>
        <end position="118"/>
    </location>
</feature>
<evidence type="ECO:0000256" key="5">
    <source>
        <dbReference type="ARBA" id="ARBA00023136"/>
    </source>
</evidence>
<dbReference type="Proteomes" id="UP000509579">
    <property type="component" value="Chromosome"/>
</dbReference>
<gene>
    <name evidence="8" type="ORF">HUK68_01915</name>
</gene>
<dbReference type="InterPro" id="IPR007267">
    <property type="entry name" value="GtrA_DPMS_TM"/>
</dbReference>
<comment type="subcellular location">
    <subcellularLocation>
        <location evidence="1">Membrane</location>
        <topology evidence="1">Multi-pass membrane protein</topology>
    </subcellularLocation>
</comment>
<feature type="transmembrane region" description="Helical" evidence="6">
    <location>
        <begin position="96"/>
        <end position="114"/>
    </location>
</feature>
<dbReference type="GO" id="GO:0005886">
    <property type="term" value="C:plasma membrane"/>
    <property type="evidence" value="ECO:0007669"/>
    <property type="project" value="TreeGrafter"/>
</dbReference>
<dbReference type="InterPro" id="IPR051401">
    <property type="entry name" value="GtrA_CellWall_Glycosyl"/>
</dbReference>
<keyword evidence="5 6" id="KW-0472">Membrane</keyword>
<feature type="transmembrane region" description="Helical" evidence="6">
    <location>
        <begin position="7"/>
        <end position="28"/>
    </location>
</feature>
<proteinExistence type="inferred from homology"/>
<dbReference type="GO" id="GO:0000271">
    <property type="term" value="P:polysaccharide biosynthetic process"/>
    <property type="evidence" value="ECO:0007669"/>
    <property type="project" value="InterPro"/>
</dbReference>
<feature type="transmembrane region" description="Helical" evidence="6">
    <location>
        <begin position="70"/>
        <end position="90"/>
    </location>
</feature>
<dbReference type="Pfam" id="PF04138">
    <property type="entry name" value="GtrA_DPMS_TM"/>
    <property type="match status" value="1"/>
</dbReference>
<accession>A0A6N1X193</accession>
<evidence type="ECO:0000313" key="9">
    <source>
        <dbReference type="Proteomes" id="UP000509579"/>
    </source>
</evidence>
<reference evidence="8 9" key="1">
    <citation type="submission" date="2020-06" db="EMBL/GenBank/DDBJ databases">
        <title>Acidovorax antarctica sp. nov., isolated from Corinth ice sheet soil, Antarctic Fields Peninsula.</title>
        <authorList>
            <person name="Xu Q."/>
            <person name="Peng F."/>
        </authorList>
    </citation>
    <scope>NUCLEOTIDE SEQUENCE [LARGE SCALE GENOMIC DNA]</scope>
    <source>
        <strain evidence="8 9">16-35-5</strain>
    </source>
</reference>
<feature type="transmembrane region" description="Helical" evidence="6">
    <location>
        <begin position="34"/>
        <end position="58"/>
    </location>
</feature>
<evidence type="ECO:0000259" key="7">
    <source>
        <dbReference type="Pfam" id="PF04138"/>
    </source>
</evidence>
<evidence type="ECO:0000256" key="6">
    <source>
        <dbReference type="SAM" id="Phobius"/>
    </source>
</evidence>
<dbReference type="AlphaFoldDB" id="A0A6N1X193"/>
<dbReference type="KEGG" id="aant:HUK68_01915"/>
<dbReference type="PANTHER" id="PTHR38459">
    <property type="entry name" value="PROPHAGE BACTOPRENOL-LINKED GLUCOSE TRANSLOCASE HOMOLOG"/>
    <property type="match status" value="1"/>
</dbReference>
<evidence type="ECO:0000256" key="4">
    <source>
        <dbReference type="ARBA" id="ARBA00022989"/>
    </source>
</evidence>